<evidence type="ECO:0000256" key="3">
    <source>
        <dbReference type="RuleBase" id="RU003476"/>
    </source>
</evidence>
<dbReference type="Proteomes" id="UP000305792">
    <property type="component" value="Unassembled WGS sequence"/>
</dbReference>
<dbReference type="CDD" id="cd03673">
    <property type="entry name" value="NUDIX_Ap6A_hydrolase"/>
    <property type="match status" value="1"/>
</dbReference>
<evidence type="ECO:0000313" key="6">
    <source>
        <dbReference type="Proteomes" id="UP000305792"/>
    </source>
</evidence>
<dbReference type="GO" id="GO:0006167">
    <property type="term" value="P:AMP biosynthetic process"/>
    <property type="evidence" value="ECO:0007669"/>
    <property type="project" value="TreeGrafter"/>
</dbReference>
<gene>
    <name evidence="5" type="ORF">E9998_11395</name>
</gene>
<dbReference type="PRINTS" id="PR00502">
    <property type="entry name" value="NUDIXFAMILY"/>
</dbReference>
<dbReference type="SUPFAM" id="SSF53254">
    <property type="entry name" value="Phosphoglycerate mutase-like"/>
    <property type="match status" value="1"/>
</dbReference>
<dbReference type="InterPro" id="IPR020476">
    <property type="entry name" value="Nudix_hydrolase"/>
</dbReference>
<proteinExistence type="inferred from homology"/>
<dbReference type="PROSITE" id="PS00893">
    <property type="entry name" value="NUDIX_BOX"/>
    <property type="match status" value="1"/>
</dbReference>
<evidence type="ECO:0000259" key="4">
    <source>
        <dbReference type="PROSITE" id="PS51462"/>
    </source>
</evidence>
<dbReference type="InterPro" id="IPR020084">
    <property type="entry name" value="NUDIX_hydrolase_CS"/>
</dbReference>
<feature type="domain" description="Nudix hydrolase" evidence="4">
    <location>
        <begin position="39"/>
        <end position="173"/>
    </location>
</feature>
<evidence type="ECO:0000313" key="5">
    <source>
        <dbReference type="EMBL" id="THV28704.1"/>
    </source>
</evidence>
<dbReference type="SUPFAM" id="SSF55811">
    <property type="entry name" value="Nudix"/>
    <property type="match status" value="1"/>
</dbReference>
<evidence type="ECO:0000256" key="2">
    <source>
        <dbReference type="ARBA" id="ARBA00022801"/>
    </source>
</evidence>
<dbReference type="InterPro" id="IPR000086">
    <property type="entry name" value="NUDIX_hydrolase_dom"/>
</dbReference>
<dbReference type="InterPro" id="IPR051325">
    <property type="entry name" value="Nudix_hydrolase_domain"/>
</dbReference>
<dbReference type="AlphaFoldDB" id="A0A4S8PKD6"/>
<dbReference type="EMBL" id="STGX01000007">
    <property type="protein sequence ID" value="THV28704.1"/>
    <property type="molecule type" value="Genomic_DNA"/>
</dbReference>
<organism evidence="5 6">
    <name type="scientific">Glycomyces paridis</name>
    <dbReference type="NCBI Taxonomy" id="2126555"/>
    <lineage>
        <taxon>Bacteria</taxon>
        <taxon>Bacillati</taxon>
        <taxon>Actinomycetota</taxon>
        <taxon>Actinomycetes</taxon>
        <taxon>Glycomycetales</taxon>
        <taxon>Glycomycetaceae</taxon>
        <taxon>Glycomyces</taxon>
    </lineage>
</organism>
<dbReference type="PROSITE" id="PS51462">
    <property type="entry name" value="NUDIX"/>
    <property type="match status" value="1"/>
</dbReference>
<keyword evidence="2 3" id="KW-0378">Hydrolase</keyword>
<dbReference type="GO" id="GO:0006754">
    <property type="term" value="P:ATP biosynthetic process"/>
    <property type="evidence" value="ECO:0007669"/>
    <property type="project" value="TreeGrafter"/>
</dbReference>
<dbReference type="GO" id="GO:0004081">
    <property type="term" value="F:bis(5'-nucleosyl)-tetraphosphatase (asymmetrical) activity"/>
    <property type="evidence" value="ECO:0007669"/>
    <property type="project" value="TreeGrafter"/>
</dbReference>
<name>A0A4S8PKD6_9ACTN</name>
<dbReference type="InterPro" id="IPR015797">
    <property type="entry name" value="NUDIX_hydrolase-like_dom_sf"/>
</dbReference>
<reference evidence="5 6" key="1">
    <citation type="journal article" date="2018" name="Int. J. Syst. Evol. Microbiol.">
        <title>Glycomyces paridis sp. nov., isolated from the medicinal plant Paris polyphylla.</title>
        <authorList>
            <person name="Fang X.M."/>
            <person name="Bai J.L."/>
            <person name="Su J."/>
            <person name="Zhao L.L."/>
            <person name="Liu H.Y."/>
            <person name="Ma B.P."/>
            <person name="Zhang Y.Q."/>
            <person name="Yu L.Y."/>
        </authorList>
    </citation>
    <scope>NUCLEOTIDE SEQUENCE [LARGE SCALE GENOMIC DNA]</scope>
    <source>
        <strain evidence="5 6">CPCC 204357</strain>
    </source>
</reference>
<dbReference type="Gene3D" id="3.90.79.10">
    <property type="entry name" value="Nucleoside Triphosphate Pyrophosphohydrolase"/>
    <property type="match status" value="1"/>
</dbReference>
<sequence length="330" mass="35294">MGCPHTASASSARVARFPRLGESQYGMSVSGTASTSGARRHVAAAGGLLWRNGERGLVELVAVWRPQVGNWSLPKGKLDPGEHPLTAACREVEEETGIPVIPQMWLCRPSYVLPNPAGDVLKWVDYWSMRTEKPEAGFTADEEIGERRWLTLSEARAALTRPRDQEVLKAFASLPAVTATVILAAPAEVEASWDGPEVTRPLSDRGRDQAVRLAALTSLYQPDRAYSATGRASVQTVEPVAHAVRCTLSGDSTFDAEAHGRNPLRTGVQVRELAGGGGAAIVCAEPEVVCDTVAILADEDGLEVPDVSTRAGEAWVLSLSGQRLIGLERL</sequence>
<dbReference type="InterPro" id="IPR029033">
    <property type="entry name" value="His_PPase_superfam"/>
</dbReference>
<dbReference type="Gene3D" id="3.40.50.1240">
    <property type="entry name" value="Phosphoglycerate mutase-like"/>
    <property type="match status" value="1"/>
</dbReference>
<protein>
    <submittedName>
        <fullName evidence="5">NUDIX hydrolase</fullName>
    </submittedName>
</protein>
<comment type="caution">
    <text evidence="5">The sequence shown here is derived from an EMBL/GenBank/DDBJ whole genome shotgun (WGS) entry which is preliminary data.</text>
</comment>
<keyword evidence="6" id="KW-1185">Reference proteome</keyword>
<comment type="similarity">
    <text evidence="1 3">Belongs to the Nudix hydrolase family.</text>
</comment>
<evidence type="ECO:0000256" key="1">
    <source>
        <dbReference type="ARBA" id="ARBA00005582"/>
    </source>
</evidence>
<dbReference type="Pfam" id="PF00293">
    <property type="entry name" value="NUDIX"/>
    <property type="match status" value="1"/>
</dbReference>
<dbReference type="PANTHER" id="PTHR21340:SF0">
    <property type="entry name" value="BIS(5'-NUCLEOSYL)-TETRAPHOSPHATASE [ASYMMETRICAL]"/>
    <property type="match status" value="1"/>
</dbReference>
<accession>A0A4S8PKD6</accession>
<dbReference type="PANTHER" id="PTHR21340">
    <property type="entry name" value="DIADENOSINE 5,5-P1,P4-TETRAPHOSPHATE PYROPHOSPHOHYDROLASE MUTT"/>
    <property type="match status" value="1"/>
</dbReference>